<dbReference type="CDD" id="cd16574">
    <property type="entry name" value="RING-HC_Topors"/>
    <property type="match status" value="1"/>
</dbReference>
<protein>
    <submittedName>
        <fullName evidence="8">RING/U-box protein</fullName>
    </submittedName>
</protein>
<dbReference type="InterPro" id="IPR017907">
    <property type="entry name" value="Znf_RING_CS"/>
</dbReference>
<dbReference type="PROSITE" id="PS00518">
    <property type="entry name" value="ZF_RING_1"/>
    <property type="match status" value="1"/>
</dbReference>
<dbReference type="Gene3D" id="3.30.40.10">
    <property type="entry name" value="Zinc/RING finger domain, C3HC4 (zinc finger)"/>
    <property type="match status" value="2"/>
</dbReference>
<feature type="domain" description="RING-type" evidence="7">
    <location>
        <begin position="363"/>
        <end position="405"/>
    </location>
</feature>
<evidence type="ECO:0000259" key="6">
    <source>
        <dbReference type="PROSITE" id="PS50016"/>
    </source>
</evidence>
<evidence type="ECO:0000256" key="4">
    <source>
        <dbReference type="PROSITE-ProRule" id="PRU00175"/>
    </source>
</evidence>
<dbReference type="Proteomes" id="UP001604336">
    <property type="component" value="Unassembled WGS sequence"/>
</dbReference>
<dbReference type="InterPro" id="IPR001841">
    <property type="entry name" value="Znf_RING"/>
</dbReference>
<feature type="compositionally biased region" description="Acidic residues" evidence="5">
    <location>
        <begin position="176"/>
        <end position="197"/>
    </location>
</feature>
<keyword evidence="3" id="KW-0862">Zinc</keyword>
<dbReference type="GO" id="GO:0008270">
    <property type="term" value="F:zinc ion binding"/>
    <property type="evidence" value="ECO:0007669"/>
    <property type="project" value="UniProtKB-KW"/>
</dbReference>
<evidence type="ECO:0000259" key="7">
    <source>
        <dbReference type="PROSITE" id="PS50089"/>
    </source>
</evidence>
<evidence type="ECO:0000256" key="1">
    <source>
        <dbReference type="ARBA" id="ARBA00022723"/>
    </source>
</evidence>
<comment type="caution">
    <text evidence="8">The sequence shown here is derived from an EMBL/GenBank/DDBJ whole genome shotgun (WGS) entry which is preliminary data.</text>
</comment>
<dbReference type="Pfam" id="PF00628">
    <property type="entry name" value="PHD"/>
    <property type="match status" value="1"/>
</dbReference>
<gene>
    <name evidence="8" type="ORF">Adt_26063</name>
</gene>
<feature type="compositionally biased region" description="Basic and acidic residues" evidence="5">
    <location>
        <begin position="161"/>
        <end position="175"/>
    </location>
</feature>
<evidence type="ECO:0000313" key="9">
    <source>
        <dbReference type="Proteomes" id="UP001604336"/>
    </source>
</evidence>
<proteinExistence type="predicted"/>
<feature type="domain" description="PHD-type" evidence="6">
    <location>
        <begin position="453"/>
        <end position="502"/>
    </location>
</feature>
<sequence>MIPFNILSCDVVGYGQMVKGGNMRSKPNTRTRVRLDNNDLDKWDEDYKVNIDEEFDELEDEYCSSLDEDELEESLGEFEEETEKEEWVKTKVNKAGKPTGHKGVLGRTKNGFLKPKKRRIVQRNRKRVSVKEEEDDVIEVSSGGEDDDFSYQKPRKKAKASYREEKEDDDYNHSEFEEDDEEFIPDEIDAADDEEDLPSTKKKKKKKKVGRLGKQKKGTAKVRKRRRNAKALKKTKRKRPIKNQGSRRKTRSPHGKEPRDGYLTLHKKKKKLAGRERKKSAVDSESDFMGSGSSGYQYKMSEEEREQIREASEFCGSLTTALRSSCSSKMNEKEILPPHEKSSGRKGKEKAENMKIEAGKQVCWICLSEEGKSTVRGTLNCCSHYFCFACIMEWSKVESRCPLCKQRFSSISKTAQADGRHDSRSVVISVPARDQVYQPSEEELRDYLDPYENVLCTECHLGGDDALMLLCDLCDSPAHTYCVGLGHEVPEGNWYCEGCRPAALASSNAQVLNPSPSHGASNNLSVGSSPVASVRSTFDLNELYMPDTTLTPGTGFSPPPSVHDFQAASPASGWGAYTVLERRRVQHPINQLLNNRSRRQPDRTNDVSRVSGNSLFGWQVGRGRELAPQHTVASERILPQNMHRQGRSLDSTTASLCSREAFSPRFSSLREQILPNQASTSTDHSFGRPAQNEFIEINTMLGLGLDHQQPHPFSSRSNILNDVHISPPLLRDVRPSPIEKEQVQSMVRSHLKSLSRNLELGYITFKHIARSSTHTILAACGLEHRRNEVYPVHKPLNCNHFERVAVMQRSLMKGQCSSCFDLFVRNVVREIMRTRIPLLLRD</sequence>
<feature type="region of interest" description="Disordered" evidence="5">
    <location>
        <begin position="77"/>
        <end position="109"/>
    </location>
</feature>
<dbReference type="InterPro" id="IPR001965">
    <property type="entry name" value="Znf_PHD"/>
</dbReference>
<name>A0ABD1RPU3_9LAMI</name>
<keyword evidence="1" id="KW-0479">Metal-binding</keyword>
<feature type="compositionally biased region" description="Basic residues" evidence="5">
    <location>
        <begin position="200"/>
        <end position="253"/>
    </location>
</feature>
<dbReference type="EMBL" id="JBFOLK010000008">
    <property type="protein sequence ID" value="KAL2490435.1"/>
    <property type="molecule type" value="Genomic_DNA"/>
</dbReference>
<feature type="region of interest" description="Disordered" evidence="5">
    <location>
        <begin position="123"/>
        <end position="296"/>
    </location>
</feature>
<dbReference type="Pfam" id="PF13639">
    <property type="entry name" value="zf-RING_2"/>
    <property type="match status" value="1"/>
</dbReference>
<feature type="region of interest" description="Disordered" evidence="5">
    <location>
        <begin position="329"/>
        <end position="351"/>
    </location>
</feature>
<keyword evidence="9" id="KW-1185">Reference proteome</keyword>
<dbReference type="PROSITE" id="PS50089">
    <property type="entry name" value="ZF_RING_2"/>
    <property type="match status" value="1"/>
</dbReference>
<dbReference type="InterPro" id="IPR011011">
    <property type="entry name" value="Znf_FYVE_PHD"/>
</dbReference>
<dbReference type="AlphaFoldDB" id="A0ABD1RPU3"/>
<evidence type="ECO:0000313" key="8">
    <source>
        <dbReference type="EMBL" id="KAL2490435.1"/>
    </source>
</evidence>
<feature type="compositionally biased region" description="Acidic residues" evidence="5">
    <location>
        <begin position="132"/>
        <end position="149"/>
    </location>
</feature>
<keyword evidence="2 4" id="KW-0863">Zinc-finger</keyword>
<dbReference type="SUPFAM" id="SSF57850">
    <property type="entry name" value="RING/U-box"/>
    <property type="match status" value="1"/>
</dbReference>
<evidence type="ECO:0000256" key="2">
    <source>
        <dbReference type="ARBA" id="ARBA00022771"/>
    </source>
</evidence>
<dbReference type="InterPro" id="IPR013083">
    <property type="entry name" value="Znf_RING/FYVE/PHD"/>
</dbReference>
<accession>A0ABD1RPU3</accession>
<dbReference type="PROSITE" id="PS50016">
    <property type="entry name" value="ZF_PHD_2"/>
    <property type="match status" value="1"/>
</dbReference>
<evidence type="ECO:0000256" key="5">
    <source>
        <dbReference type="SAM" id="MobiDB-lite"/>
    </source>
</evidence>
<feature type="compositionally biased region" description="Basic and acidic residues" evidence="5">
    <location>
        <begin position="330"/>
        <end position="343"/>
    </location>
</feature>
<dbReference type="InterPro" id="IPR058746">
    <property type="entry name" value="Znf_RING-type_Topors"/>
</dbReference>
<dbReference type="PANTHER" id="PTHR47177">
    <property type="entry name" value="F18C1.6 PROTEIN"/>
    <property type="match status" value="1"/>
</dbReference>
<dbReference type="SMART" id="SM00184">
    <property type="entry name" value="RING"/>
    <property type="match status" value="1"/>
</dbReference>
<dbReference type="SMART" id="SM00249">
    <property type="entry name" value="PHD"/>
    <property type="match status" value="1"/>
</dbReference>
<organism evidence="8 9">
    <name type="scientific">Abeliophyllum distichum</name>
    <dbReference type="NCBI Taxonomy" id="126358"/>
    <lineage>
        <taxon>Eukaryota</taxon>
        <taxon>Viridiplantae</taxon>
        <taxon>Streptophyta</taxon>
        <taxon>Embryophyta</taxon>
        <taxon>Tracheophyta</taxon>
        <taxon>Spermatophyta</taxon>
        <taxon>Magnoliopsida</taxon>
        <taxon>eudicotyledons</taxon>
        <taxon>Gunneridae</taxon>
        <taxon>Pentapetalae</taxon>
        <taxon>asterids</taxon>
        <taxon>lamiids</taxon>
        <taxon>Lamiales</taxon>
        <taxon>Oleaceae</taxon>
        <taxon>Forsythieae</taxon>
        <taxon>Abeliophyllum</taxon>
    </lineage>
</organism>
<feature type="compositionally biased region" description="Basic and acidic residues" evidence="5">
    <location>
        <begin position="273"/>
        <end position="282"/>
    </location>
</feature>
<evidence type="ECO:0000256" key="3">
    <source>
        <dbReference type="ARBA" id="ARBA00022833"/>
    </source>
</evidence>
<dbReference type="PANTHER" id="PTHR47177:SF3">
    <property type="entry name" value="F18C1.6 PROTEIN"/>
    <property type="match status" value="1"/>
</dbReference>
<dbReference type="SUPFAM" id="SSF57903">
    <property type="entry name" value="FYVE/PHD zinc finger"/>
    <property type="match status" value="1"/>
</dbReference>
<reference evidence="9" key="1">
    <citation type="submission" date="2024-07" db="EMBL/GenBank/DDBJ databases">
        <title>Two chromosome-level genome assemblies of Korean endemic species Abeliophyllum distichum and Forsythia ovata (Oleaceae).</title>
        <authorList>
            <person name="Jang H."/>
        </authorList>
    </citation>
    <scope>NUCLEOTIDE SEQUENCE [LARGE SCALE GENOMIC DNA]</scope>
</reference>
<dbReference type="InterPro" id="IPR019787">
    <property type="entry name" value="Znf_PHD-finger"/>
</dbReference>